<dbReference type="HOGENOM" id="CLU_2109905_0_0_1"/>
<protein>
    <submittedName>
        <fullName evidence="1">Uncharacterized protein</fullName>
    </submittedName>
</protein>
<evidence type="ECO:0000313" key="1">
    <source>
        <dbReference type="EMBL" id="KIM83861.1"/>
    </source>
</evidence>
<sequence>MSSSSKRKRPAKSLHAAEFEVIRPTTVAQLPSATSRTVTFDRHVSGRLGQQTEIADVIISAEDLATLAQDPEFSSWPNDDTLNFEYFEQAVVILRKCFLSIYRIFPVNLAILFGP</sequence>
<dbReference type="AlphaFoldDB" id="A0A0C3G027"/>
<gene>
    <name evidence="1" type="ORF">PILCRDRAFT_6742</name>
</gene>
<reference evidence="2" key="2">
    <citation type="submission" date="2015-01" db="EMBL/GenBank/DDBJ databases">
        <title>Evolutionary Origins and Diversification of the Mycorrhizal Mutualists.</title>
        <authorList>
            <consortium name="DOE Joint Genome Institute"/>
            <consortium name="Mycorrhizal Genomics Consortium"/>
            <person name="Kohler A."/>
            <person name="Kuo A."/>
            <person name="Nagy L.G."/>
            <person name="Floudas D."/>
            <person name="Copeland A."/>
            <person name="Barry K.W."/>
            <person name="Cichocki N."/>
            <person name="Veneault-Fourrey C."/>
            <person name="LaButti K."/>
            <person name="Lindquist E.A."/>
            <person name="Lipzen A."/>
            <person name="Lundell T."/>
            <person name="Morin E."/>
            <person name="Murat C."/>
            <person name="Riley R."/>
            <person name="Ohm R."/>
            <person name="Sun H."/>
            <person name="Tunlid A."/>
            <person name="Henrissat B."/>
            <person name="Grigoriev I.V."/>
            <person name="Hibbett D.S."/>
            <person name="Martin F."/>
        </authorList>
    </citation>
    <scope>NUCLEOTIDE SEQUENCE [LARGE SCALE GENOMIC DNA]</scope>
    <source>
        <strain evidence="2">F 1598</strain>
    </source>
</reference>
<organism evidence="1 2">
    <name type="scientific">Piloderma croceum (strain F 1598)</name>
    <dbReference type="NCBI Taxonomy" id="765440"/>
    <lineage>
        <taxon>Eukaryota</taxon>
        <taxon>Fungi</taxon>
        <taxon>Dikarya</taxon>
        <taxon>Basidiomycota</taxon>
        <taxon>Agaricomycotina</taxon>
        <taxon>Agaricomycetes</taxon>
        <taxon>Agaricomycetidae</taxon>
        <taxon>Atheliales</taxon>
        <taxon>Atheliaceae</taxon>
        <taxon>Piloderma</taxon>
    </lineage>
</organism>
<dbReference type="Proteomes" id="UP000054166">
    <property type="component" value="Unassembled WGS sequence"/>
</dbReference>
<proteinExistence type="predicted"/>
<dbReference type="EMBL" id="KN832989">
    <property type="protein sequence ID" value="KIM83861.1"/>
    <property type="molecule type" value="Genomic_DNA"/>
</dbReference>
<dbReference type="InParanoid" id="A0A0C3G027"/>
<name>A0A0C3G027_PILCF</name>
<accession>A0A0C3G027</accession>
<keyword evidence="2" id="KW-1185">Reference proteome</keyword>
<reference evidence="1 2" key="1">
    <citation type="submission" date="2014-04" db="EMBL/GenBank/DDBJ databases">
        <authorList>
            <consortium name="DOE Joint Genome Institute"/>
            <person name="Kuo A."/>
            <person name="Tarkka M."/>
            <person name="Buscot F."/>
            <person name="Kohler A."/>
            <person name="Nagy L.G."/>
            <person name="Floudas D."/>
            <person name="Copeland A."/>
            <person name="Barry K.W."/>
            <person name="Cichocki N."/>
            <person name="Veneault-Fourrey C."/>
            <person name="LaButti K."/>
            <person name="Lindquist E.A."/>
            <person name="Lipzen A."/>
            <person name="Lundell T."/>
            <person name="Morin E."/>
            <person name="Murat C."/>
            <person name="Sun H."/>
            <person name="Tunlid A."/>
            <person name="Henrissat B."/>
            <person name="Grigoriev I.V."/>
            <person name="Hibbett D.S."/>
            <person name="Martin F."/>
            <person name="Nordberg H.P."/>
            <person name="Cantor M.N."/>
            <person name="Hua S.X."/>
        </authorList>
    </citation>
    <scope>NUCLEOTIDE SEQUENCE [LARGE SCALE GENOMIC DNA]</scope>
    <source>
        <strain evidence="1 2">F 1598</strain>
    </source>
</reference>
<evidence type="ECO:0000313" key="2">
    <source>
        <dbReference type="Proteomes" id="UP000054166"/>
    </source>
</evidence>